<feature type="transmembrane region" description="Helical" evidence="1">
    <location>
        <begin position="415"/>
        <end position="434"/>
    </location>
</feature>
<dbReference type="RefSeq" id="WP_346058094.1">
    <property type="nucleotide sequence ID" value="NZ_BAAAOP010000006.1"/>
</dbReference>
<evidence type="ECO:0008006" key="4">
    <source>
        <dbReference type="Google" id="ProtNLM"/>
    </source>
</evidence>
<evidence type="ECO:0000256" key="1">
    <source>
        <dbReference type="SAM" id="Phobius"/>
    </source>
</evidence>
<feature type="transmembrane region" description="Helical" evidence="1">
    <location>
        <begin position="111"/>
        <end position="129"/>
    </location>
</feature>
<dbReference type="Pfam" id="PF20176">
    <property type="entry name" value="DUF6541"/>
    <property type="match status" value="1"/>
</dbReference>
<dbReference type="Proteomes" id="UP001501084">
    <property type="component" value="Unassembled WGS sequence"/>
</dbReference>
<accession>A0ABP5N2R7</accession>
<comment type="caution">
    <text evidence="2">The sequence shown here is derived from an EMBL/GenBank/DDBJ whole genome shotgun (WGS) entry which is preliminary data.</text>
</comment>
<feature type="transmembrane region" description="Helical" evidence="1">
    <location>
        <begin position="34"/>
        <end position="58"/>
    </location>
</feature>
<sequence>MTEWFSIVPAFLAASAVILIPGLLIGVALRLRGLWLWAAAGPIAVSVIAMSSVILSLIGVRWGALSVLAVSLVFAVLIGMLVRFVFKQPVMRIADYVPAGAPLGLSRGAKISLVGTLVLVSVIMVGRIGRAIGAPDNISQTFDNIFHLNAVQFVLDQGDASPLKIGLMNSPMGNLGFYPSGWHAVVSLVVDLSGASVPVATNAATLAVAAFIWGAGIVLLTRTLLGRGIAVALSAAVLSAAFPAFPMLMIAYGVLYPMFLGFSLIPAALAVVVGLIGFERIPTTLALPTRWLLLAGLVPGLAITHPGALMALLACTVPFVLVWSFNAIRDRRRDGRPRWPVVTASLAYLVGGFAMFLIVRPPREQAFWQSEVSPMRAVLQFVTSELMRGETPYVVGALVLVGVVVAIVRHDRVSIAMLGAYGLALILYVVAAGIPHWGLRFWITGIWYQNIPRIESITVLATLPLAVLGLSTIIRAVAKLAGDRRVIAGGLTLGIAFGVLAATQLDPAIQKATDYIRENFAYAEDSDLISSDELALLQRLPEQVPEDATIAGNGWTGAGMAYAFADRWVTMPHVMIDFTENTLLVNQELRDAEPGSELCQAIADENIEFVLDFGEREVHDKVHEMPGLEDLEDSSAVQLIDHEGEAKLYRVVGCD</sequence>
<proteinExistence type="predicted"/>
<dbReference type="InterPro" id="IPR046671">
    <property type="entry name" value="DUF6541"/>
</dbReference>
<organism evidence="2 3">
    <name type="scientific">Leucobacter alluvii</name>
    <dbReference type="NCBI Taxonomy" id="340321"/>
    <lineage>
        <taxon>Bacteria</taxon>
        <taxon>Bacillati</taxon>
        <taxon>Actinomycetota</taxon>
        <taxon>Actinomycetes</taxon>
        <taxon>Micrococcales</taxon>
        <taxon>Microbacteriaceae</taxon>
        <taxon>Leucobacter</taxon>
    </lineage>
</organism>
<feature type="transmembrane region" description="Helical" evidence="1">
    <location>
        <begin position="454"/>
        <end position="474"/>
    </location>
</feature>
<feature type="transmembrane region" description="Helical" evidence="1">
    <location>
        <begin position="285"/>
        <end position="303"/>
    </location>
</feature>
<feature type="transmembrane region" description="Helical" evidence="1">
    <location>
        <begin position="64"/>
        <end position="86"/>
    </location>
</feature>
<feature type="transmembrane region" description="Helical" evidence="1">
    <location>
        <begin position="6"/>
        <end position="27"/>
    </location>
</feature>
<evidence type="ECO:0000313" key="2">
    <source>
        <dbReference type="EMBL" id="GAA2188558.1"/>
    </source>
</evidence>
<feature type="transmembrane region" description="Helical" evidence="1">
    <location>
        <begin position="309"/>
        <end position="328"/>
    </location>
</feature>
<reference evidence="3" key="1">
    <citation type="journal article" date="2019" name="Int. J. Syst. Evol. Microbiol.">
        <title>The Global Catalogue of Microorganisms (GCM) 10K type strain sequencing project: providing services to taxonomists for standard genome sequencing and annotation.</title>
        <authorList>
            <consortium name="The Broad Institute Genomics Platform"/>
            <consortium name="The Broad Institute Genome Sequencing Center for Infectious Disease"/>
            <person name="Wu L."/>
            <person name="Ma J."/>
        </authorList>
    </citation>
    <scope>NUCLEOTIDE SEQUENCE [LARGE SCALE GENOMIC DNA]</scope>
    <source>
        <strain evidence="3">JCM 14919</strain>
    </source>
</reference>
<keyword evidence="1" id="KW-1133">Transmembrane helix</keyword>
<name>A0ABP5N2R7_9MICO</name>
<evidence type="ECO:0000313" key="3">
    <source>
        <dbReference type="Proteomes" id="UP001501084"/>
    </source>
</evidence>
<feature type="transmembrane region" description="Helical" evidence="1">
    <location>
        <begin position="340"/>
        <end position="359"/>
    </location>
</feature>
<feature type="transmembrane region" description="Helical" evidence="1">
    <location>
        <begin position="258"/>
        <end position="278"/>
    </location>
</feature>
<feature type="transmembrane region" description="Helical" evidence="1">
    <location>
        <begin position="391"/>
        <end position="408"/>
    </location>
</feature>
<dbReference type="EMBL" id="BAAAOP010000006">
    <property type="protein sequence ID" value="GAA2188558.1"/>
    <property type="molecule type" value="Genomic_DNA"/>
</dbReference>
<keyword evidence="1" id="KW-0472">Membrane</keyword>
<keyword evidence="3" id="KW-1185">Reference proteome</keyword>
<protein>
    <recommendedName>
        <fullName evidence="4">4-amino-4-deoxy-L-arabinose transferase-like glycosyltransferase</fullName>
    </recommendedName>
</protein>
<feature type="transmembrane region" description="Helical" evidence="1">
    <location>
        <begin position="228"/>
        <end position="252"/>
    </location>
</feature>
<gene>
    <name evidence="2" type="ORF">GCM10009786_18120</name>
</gene>
<feature type="transmembrane region" description="Helical" evidence="1">
    <location>
        <begin position="486"/>
        <end position="505"/>
    </location>
</feature>
<feature type="transmembrane region" description="Helical" evidence="1">
    <location>
        <begin position="199"/>
        <end position="221"/>
    </location>
</feature>
<keyword evidence="1" id="KW-0812">Transmembrane</keyword>